<accession>A0A3G5AIV8</accession>
<organism evidence="1">
    <name type="scientific">Sylvanvirus sp</name>
    <dbReference type="NCBI Taxonomy" id="2487774"/>
    <lineage>
        <taxon>Viruses</taxon>
    </lineage>
</organism>
<gene>
    <name evidence="1" type="ORF">Sylvanvirus25_12</name>
</gene>
<sequence>MTRDYFFHDNPQLFSWPFMNSEPRDLSPARARNLTEIH</sequence>
<reference evidence="1" key="1">
    <citation type="submission" date="2018-10" db="EMBL/GenBank/DDBJ databases">
        <title>Hidden diversity of soil giant viruses.</title>
        <authorList>
            <person name="Schulz F."/>
            <person name="Alteio L."/>
            <person name="Goudeau D."/>
            <person name="Ryan E.M."/>
            <person name="Malmstrom R.R."/>
            <person name="Blanchard J."/>
            <person name="Woyke T."/>
        </authorList>
    </citation>
    <scope>NUCLEOTIDE SEQUENCE</scope>
    <source>
        <strain evidence="1">SYV1</strain>
    </source>
</reference>
<name>A0A3G5AIV8_9VIRU</name>
<proteinExistence type="predicted"/>
<protein>
    <submittedName>
        <fullName evidence="1">Uncharacterized protein</fullName>
    </submittedName>
</protein>
<dbReference type="EMBL" id="MK072531">
    <property type="protein sequence ID" value="AYV87110.1"/>
    <property type="molecule type" value="Genomic_DNA"/>
</dbReference>
<evidence type="ECO:0000313" key="1">
    <source>
        <dbReference type="EMBL" id="AYV87110.1"/>
    </source>
</evidence>
<feature type="non-terminal residue" evidence="1">
    <location>
        <position position="38"/>
    </location>
</feature>